<dbReference type="PANTHER" id="PTHR47618">
    <property type="entry name" value="BIFUNCTIONAL OLIGORIBONUCLEASE AND PAP PHOSPHATASE NRNA"/>
    <property type="match status" value="1"/>
</dbReference>
<keyword evidence="4" id="KW-1185">Reference proteome</keyword>
<evidence type="ECO:0000259" key="1">
    <source>
        <dbReference type="Pfam" id="PF01368"/>
    </source>
</evidence>
<accession>A0A923RMT0</accession>
<dbReference type="AlphaFoldDB" id="A0A923RMT0"/>
<sequence length="320" mass="35482">MIKLANELQNVKTVAISGHIRPDGDCVGSCLAVWNYIQDNYPDIEADVYLEQIVPKFRFLRGADRVKTEVGEAKTYDLFLSLDASDKERLGSAAVYFDSAVHTVCIDHHITNPGFAEKNWIVAEASSASELAWETMEENKISWYTAEALYMGIAHDTGVFQYSNTSPKTMQIAGSLIAKGIDFSRIVDDTFYKKTYVQNQILGRALVESILLLDGRVIVGRIRERDLDFYGATYADLDGIVSQLRVTEGVEVAIFLYETGNHEYKVSLRSNGPVDVSAVCAYFGGGGHVKAAGCTMHGTIYDVINNLTLHIEQQLKEAEQ</sequence>
<dbReference type="PANTHER" id="PTHR47618:SF1">
    <property type="entry name" value="BIFUNCTIONAL OLIGORIBONUCLEASE AND PAP PHOSPHATASE NRNA"/>
    <property type="match status" value="1"/>
</dbReference>
<dbReference type="RefSeq" id="WP_186872248.1">
    <property type="nucleotide sequence ID" value="NZ_JACOOR010000004.1"/>
</dbReference>
<dbReference type="Pfam" id="PF01368">
    <property type="entry name" value="DHH"/>
    <property type="match status" value="1"/>
</dbReference>
<feature type="domain" description="DHHA1" evidence="2">
    <location>
        <begin position="229"/>
        <end position="316"/>
    </location>
</feature>
<dbReference type="InterPro" id="IPR001667">
    <property type="entry name" value="DDH_dom"/>
</dbReference>
<dbReference type="InterPro" id="IPR038763">
    <property type="entry name" value="DHH_sf"/>
</dbReference>
<evidence type="ECO:0000313" key="4">
    <source>
        <dbReference type="Proteomes" id="UP000649345"/>
    </source>
</evidence>
<organism evidence="3 4">
    <name type="scientific">Anaerosacchariphilus hominis</name>
    <dbReference type="NCBI Taxonomy" id="2763017"/>
    <lineage>
        <taxon>Bacteria</taxon>
        <taxon>Bacillati</taxon>
        <taxon>Bacillota</taxon>
        <taxon>Clostridia</taxon>
        <taxon>Lachnospirales</taxon>
        <taxon>Lachnospiraceae</taxon>
        <taxon>Anaerosacchariphilus</taxon>
    </lineage>
</organism>
<name>A0A923RMT0_9FIRM</name>
<dbReference type="Proteomes" id="UP000649345">
    <property type="component" value="Unassembled WGS sequence"/>
</dbReference>
<evidence type="ECO:0000259" key="2">
    <source>
        <dbReference type="Pfam" id="PF02272"/>
    </source>
</evidence>
<dbReference type="Pfam" id="PF02272">
    <property type="entry name" value="DHHA1"/>
    <property type="match status" value="1"/>
</dbReference>
<evidence type="ECO:0000313" key="3">
    <source>
        <dbReference type="EMBL" id="MBC5659771.1"/>
    </source>
</evidence>
<dbReference type="GO" id="GO:0003676">
    <property type="term" value="F:nucleic acid binding"/>
    <property type="evidence" value="ECO:0007669"/>
    <property type="project" value="InterPro"/>
</dbReference>
<dbReference type="SUPFAM" id="SSF64182">
    <property type="entry name" value="DHH phosphoesterases"/>
    <property type="match status" value="1"/>
</dbReference>
<feature type="domain" description="DDH" evidence="1">
    <location>
        <begin position="14"/>
        <end position="153"/>
    </location>
</feature>
<protein>
    <submittedName>
        <fullName evidence="3">Bifunctional oligoribonuclease/PAP phosphatase NrnA</fullName>
    </submittedName>
</protein>
<gene>
    <name evidence="3" type="ORF">H8S44_08310</name>
</gene>
<reference evidence="3" key="1">
    <citation type="submission" date="2020-08" db="EMBL/GenBank/DDBJ databases">
        <title>Genome public.</title>
        <authorList>
            <person name="Liu C."/>
            <person name="Sun Q."/>
        </authorList>
    </citation>
    <scope>NUCLEOTIDE SEQUENCE</scope>
    <source>
        <strain evidence="3">NSJ-68</strain>
    </source>
</reference>
<dbReference type="EMBL" id="JACOOR010000004">
    <property type="protein sequence ID" value="MBC5659771.1"/>
    <property type="molecule type" value="Genomic_DNA"/>
</dbReference>
<dbReference type="Gene3D" id="3.10.310.30">
    <property type="match status" value="1"/>
</dbReference>
<comment type="caution">
    <text evidence="3">The sequence shown here is derived from an EMBL/GenBank/DDBJ whole genome shotgun (WGS) entry which is preliminary data.</text>
</comment>
<proteinExistence type="predicted"/>
<dbReference type="Gene3D" id="3.90.1640.10">
    <property type="entry name" value="inorganic pyrophosphatase (n-terminal core)"/>
    <property type="match status" value="1"/>
</dbReference>
<dbReference type="InterPro" id="IPR003156">
    <property type="entry name" value="DHHA1_dom"/>
</dbReference>
<dbReference type="InterPro" id="IPR051319">
    <property type="entry name" value="Oligoribo/pAp-PDE_c-di-AMP_PDE"/>
</dbReference>